<name>A0AAV9ADX7_ACOGR</name>
<comment type="caution">
    <text evidence="15">The sequence shown here is derived from an EMBL/GenBank/DDBJ whole genome shotgun (WGS) entry which is preliminary data.</text>
</comment>
<dbReference type="FunFam" id="1.10.510.10:FF:000235">
    <property type="entry name" value="Serine/threonine-protein kinase ark1"/>
    <property type="match status" value="1"/>
</dbReference>
<evidence type="ECO:0000256" key="13">
    <source>
        <dbReference type="RuleBase" id="RU367134"/>
    </source>
</evidence>
<dbReference type="InterPro" id="IPR017441">
    <property type="entry name" value="Protein_kinase_ATP_BS"/>
</dbReference>
<dbReference type="AlphaFoldDB" id="A0AAV9ADX7"/>
<dbReference type="Proteomes" id="UP001179952">
    <property type="component" value="Unassembled WGS sequence"/>
</dbReference>
<keyword evidence="2 13" id="KW-0808">Transferase</keyword>
<comment type="catalytic activity">
    <reaction evidence="6 13">
        <text>L-threonyl-[protein] + ATP = O-phospho-L-threonyl-[protein] + ADP + H(+)</text>
        <dbReference type="Rhea" id="RHEA:46608"/>
        <dbReference type="Rhea" id="RHEA-COMP:11060"/>
        <dbReference type="Rhea" id="RHEA-COMP:11605"/>
        <dbReference type="ChEBI" id="CHEBI:15378"/>
        <dbReference type="ChEBI" id="CHEBI:30013"/>
        <dbReference type="ChEBI" id="CHEBI:30616"/>
        <dbReference type="ChEBI" id="CHEBI:61977"/>
        <dbReference type="ChEBI" id="CHEBI:456216"/>
        <dbReference type="EC" id="2.7.11.1"/>
    </reaction>
</comment>
<accession>A0AAV9ADX7</accession>
<reference evidence="15" key="1">
    <citation type="journal article" date="2023" name="Nat. Commun.">
        <title>Diploid and tetraploid genomes of Acorus and the evolution of monocots.</title>
        <authorList>
            <person name="Ma L."/>
            <person name="Liu K.W."/>
            <person name="Li Z."/>
            <person name="Hsiao Y.Y."/>
            <person name="Qi Y."/>
            <person name="Fu T."/>
            <person name="Tang G.D."/>
            <person name="Zhang D."/>
            <person name="Sun W.H."/>
            <person name="Liu D.K."/>
            <person name="Li Y."/>
            <person name="Chen G.Z."/>
            <person name="Liu X.D."/>
            <person name="Liao X.Y."/>
            <person name="Jiang Y.T."/>
            <person name="Yu X."/>
            <person name="Hao Y."/>
            <person name="Huang J."/>
            <person name="Zhao X.W."/>
            <person name="Ke S."/>
            <person name="Chen Y.Y."/>
            <person name="Wu W.L."/>
            <person name="Hsu J.L."/>
            <person name="Lin Y.F."/>
            <person name="Huang M.D."/>
            <person name="Li C.Y."/>
            <person name="Huang L."/>
            <person name="Wang Z.W."/>
            <person name="Zhao X."/>
            <person name="Zhong W.Y."/>
            <person name="Peng D.H."/>
            <person name="Ahmad S."/>
            <person name="Lan S."/>
            <person name="Zhang J.S."/>
            <person name="Tsai W.C."/>
            <person name="Van de Peer Y."/>
            <person name="Liu Z.J."/>
        </authorList>
    </citation>
    <scope>NUCLEOTIDE SEQUENCE</scope>
    <source>
        <strain evidence="15">SCP</strain>
    </source>
</reference>
<evidence type="ECO:0000256" key="12">
    <source>
        <dbReference type="RuleBase" id="RU000304"/>
    </source>
</evidence>
<feature type="binding site" evidence="9">
    <location>
        <begin position="96"/>
        <end position="98"/>
    </location>
    <ligand>
        <name>ATP</name>
        <dbReference type="ChEBI" id="CHEBI:30616"/>
    </ligand>
</feature>
<evidence type="ECO:0000259" key="14">
    <source>
        <dbReference type="PROSITE" id="PS50011"/>
    </source>
</evidence>
<dbReference type="Gene3D" id="3.30.200.20">
    <property type="entry name" value="Phosphorylase Kinase, domain 1"/>
    <property type="match status" value="1"/>
</dbReference>
<evidence type="ECO:0000256" key="3">
    <source>
        <dbReference type="ARBA" id="ARBA00022741"/>
    </source>
</evidence>
<evidence type="ECO:0000256" key="2">
    <source>
        <dbReference type="ARBA" id="ARBA00022679"/>
    </source>
</evidence>
<evidence type="ECO:0000313" key="15">
    <source>
        <dbReference type="EMBL" id="KAK1262377.1"/>
    </source>
</evidence>
<evidence type="ECO:0000256" key="6">
    <source>
        <dbReference type="ARBA" id="ARBA00047899"/>
    </source>
</evidence>
<dbReference type="InterPro" id="IPR000719">
    <property type="entry name" value="Prot_kinase_dom"/>
</dbReference>
<sequence>MLSGREDEDRGEWKIDDFEIGKPLGEGKFGRVYLARERKSRYVVALKVVHRERLEKYKMQDQLRREIEIQSDLNHPNIIRLFGWFHDETRIFLILEFAARGELYKELKEVDRFPERRAATYIASLTRALAYCHEKHVIHRDIKPENLLMDLEGRLKIADFGWSVQSVDRRKTMCGTLDYLPPEMVENKSHDFTVDNWTLGILCYEFLYGFPPFETADQHETFKKIMRIDLNFPSSPQVSTGAKDLIRKLLVKDPSKRLSLQRVLEHPWIVKNADPSGTWEVQVQQ</sequence>
<dbReference type="EMBL" id="JAUJYN010000010">
    <property type="protein sequence ID" value="KAK1262377.1"/>
    <property type="molecule type" value="Genomic_DNA"/>
</dbReference>
<evidence type="ECO:0000256" key="1">
    <source>
        <dbReference type="ARBA" id="ARBA00022527"/>
    </source>
</evidence>
<keyword evidence="3 9" id="KW-0547">Nucleotide-binding</keyword>
<evidence type="ECO:0000256" key="10">
    <source>
        <dbReference type="PIRSR" id="PIRSR630616-3"/>
    </source>
</evidence>
<dbReference type="PANTHER" id="PTHR24350">
    <property type="entry name" value="SERINE/THREONINE-PROTEIN KINASE IAL-RELATED"/>
    <property type="match status" value="1"/>
</dbReference>
<dbReference type="PROSITE" id="PS00108">
    <property type="entry name" value="PROTEIN_KINASE_ST"/>
    <property type="match status" value="1"/>
</dbReference>
<keyword evidence="4 13" id="KW-0418">Kinase</keyword>
<feature type="domain" description="Protein kinase" evidence="14">
    <location>
        <begin position="18"/>
        <end position="269"/>
    </location>
</feature>
<feature type="binding site" evidence="9">
    <location>
        <position position="28"/>
    </location>
    <ligand>
        <name>ATP</name>
        <dbReference type="ChEBI" id="CHEBI:30616"/>
    </ligand>
</feature>
<proteinExistence type="inferred from homology"/>
<dbReference type="Pfam" id="PF00069">
    <property type="entry name" value="Pkinase"/>
    <property type="match status" value="1"/>
</dbReference>
<feature type="binding site" evidence="9 11">
    <location>
        <position position="47"/>
    </location>
    <ligand>
        <name>ATP</name>
        <dbReference type="ChEBI" id="CHEBI:30616"/>
    </ligand>
</feature>
<evidence type="ECO:0000256" key="9">
    <source>
        <dbReference type="PIRSR" id="PIRSR630616-2"/>
    </source>
</evidence>
<evidence type="ECO:0000256" key="4">
    <source>
        <dbReference type="ARBA" id="ARBA00022777"/>
    </source>
</evidence>
<dbReference type="SUPFAM" id="SSF56112">
    <property type="entry name" value="Protein kinase-like (PK-like)"/>
    <property type="match status" value="1"/>
</dbReference>
<feature type="cross-link" description="Glycyl lysine isopeptide (Lys-Gly) (interchain with G-Cter in SUMO2)" evidence="10">
    <location>
        <position position="143"/>
    </location>
</feature>
<feature type="active site" description="Proton acceptor" evidence="8">
    <location>
        <position position="141"/>
    </location>
</feature>
<dbReference type="InterPro" id="IPR008271">
    <property type="entry name" value="Ser/Thr_kinase_AS"/>
</dbReference>
<dbReference type="SMART" id="SM00220">
    <property type="entry name" value="S_TKc"/>
    <property type="match status" value="1"/>
</dbReference>
<comment type="catalytic activity">
    <reaction evidence="7 13">
        <text>L-seryl-[protein] + ATP = O-phospho-L-seryl-[protein] + ADP + H(+)</text>
        <dbReference type="Rhea" id="RHEA:17989"/>
        <dbReference type="Rhea" id="RHEA-COMP:9863"/>
        <dbReference type="Rhea" id="RHEA-COMP:11604"/>
        <dbReference type="ChEBI" id="CHEBI:15378"/>
        <dbReference type="ChEBI" id="CHEBI:29999"/>
        <dbReference type="ChEBI" id="CHEBI:30616"/>
        <dbReference type="ChEBI" id="CHEBI:83421"/>
        <dbReference type="ChEBI" id="CHEBI:456216"/>
        <dbReference type="EC" id="2.7.11.1"/>
    </reaction>
</comment>
<dbReference type="InterPro" id="IPR030616">
    <property type="entry name" value="Aur-like"/>
</dbReference>
<dbReference type="GO" id="GO:0005524">
    <property type="term" value="F:ATP binding"/>
    <property type="evidence" value="ECO:0007669"/>
    <property type="project" value="UniProtKB-UniRule"/>
</dbReference>
<evidence type="ECO:0000256" key="5">
    <source>
        <dbReference type="ARBA" id="ARBA00022840"/>
    </source>
</evidence>
<dbReference type="Gene3D" id="1.10.510.10">
    <property type="entry name" value="Transferase(Phosphotransferase) domain 1"/>
    <property type="match status" value="1"/>
</dbReference>
<dbReference type="InterPro" id="IPR011009">
    <property type="entry name" value="Kinase-like_dom_sf"/>
</dbReference>
<evidence type="ECO:0000256" key="11">
    <source>
        <dbReference type="PROSITE-ProRule" id="PRU10141"/>
    </source>
</evidence>
<gene>
    <name evidence="15" type="ORF">QJS04_geneDACA019576</name>
</gene>
<protein>
    <recommendedName>
        <fullName evidence="13">Aurora kinase</fullName>
        <ecNumber evidence="13">2.7.11.1</ecNumber>
    </recommendedName>
</protein>
<evidence type="ECO:0000256" key="7">
    <source>
        <dbReference type="ARBA" id="ARBA00048679"/>
    </source>
</evidence>
<dbReference type="PROSITE" id="PS50011">
    <property type="entry name" value="PROTEIN_KINASE_DOM"/>
    <property type="match status" value="1"/>
</dbReference>
<evidence type="ECO:0000256" key="8">
    <source>
        <dbReference type="PIRSR" id="PIRSR630616-1"/>
    </source>
</evidence>
<feature type="binding site" evidence="9">
    <location>
        <position position="159"/>
    </location>
    <ligand>
        <name>ATP</name>
        <dbReference type="ChEBI" id="CHEBI:30616"/>
    </ligand>
</feature>
<organism evidence="15 16">
    <name type="scientific">Acorus gramineus</name>
    <name type="common">Dwarf sweet flag</name>
    <dbReference type="NCBI Taxonomy" id="55184"/>
    <lineage>
        <taxon>Eukaryota</taxon>
        <taxon>Viridiplantae</taxon>
        <taxon>Streptophyta</taxon>
        <taxon>Embryophyta</taxon>
        <taxon>Tracheophyta</taxon>
        <taxon>Spermatophyta</taxon>
        <taxon>Magnoliopsida</taxon>
        <taxon>Liliopsida</taxon>
        <taxon>Acoraceae</taxon>
        <taxon>Acorus</taxon>
    </lineage>
</organism>
<dbReference type="PROSITE" id="PS00107">
    <property type="entry name" value="PROTEIN_KINASE_ATP"/>
    <property type="match status" value="1"/>
</dbReference>
<dbReference type="PIRSF" id="PIRSF000654">
    <property type="entry name" value="Integrin-linked_kinase"/>
    <property type="match status" value="1"/>
</dbReference>
<comment type="similarity">
    <text evidence="13">Belongs to the protein kinase superfamily. Ser/Thr protein kinase family. Aurora subfamily.</text>
</comment>
<keyword evidence="16" id="KW-1185">Reference proteome</keyword>
<keyword evidence="5 9" id="KW-0067">ATP-binding</keyword>
<feature type="binding site" evidence="9">
    <location>
        <begin position="145"/>
        <end position="146"/>
    </location>
    <ligand>
        <name>ATP</name>
        <dbReference type="ChEBI" id="CHEBI:30616"/>
    </ligand>
</feature>
<dbReference type="FunFam" id="3.30.200.20:FF:000042">
    <property type="entry name" value="Aurora kinase A"/>
    <property type="match status" value="1"/>
</dbReference>
<keyword evidence="1 12" id="KW-0723">Serine/threonine-protein kinase</keyword>
<reference evidence="15" key="2">
    <citation type="submission" date="2023-06" db="EMBL/GenBank/DDBJ databases">
        <authorList>
            <person name="Ma L."/>
            <person name="Liu K.-W."/>
            <person name="Li Z."/>
            <person name="Hsiao Y.-Y."/>
            <person name="Qi Y."/>
            <person name="Fu T."/>
            <person name="Tang G."/>
            <person name="Zhang D."/>
            <person name="Sun W.-H."/>
            <person name="Liu D.-K."/>
            <person name="Li Y."/>
            <person name="Chen G.-Z."/>
            <person name="Liu X.-D."/>
            <person name="Liao X.-Y."/>
            <person name="Jiang Y.-T."/>
            <person name="Yu X."/>
            <person name="Hao Y."/>
            <person name="Huang J."/>
            <person name="Zhao X.-W."/>
            <person name="Ke S."/>
            <person name="Chen Y.-Y."/>
            <person name="Wu W.-L."/>
            <person name="Hsu J.-L."/>
            <person name="Lin Y.-F."/>
            <person name="Huang M.-D."/>
            <person name="Li C.-Y."/>
            <person name="Huang L."/>
            <person name="Wang Z.-W."/>
            <person name="Zhao X."/>
            <person name="Zhong W.-Y."/>
            <person name="Peng D.-H."/>
            <person name="Ahmad S."/>
            <person name="Lan S."/>
            <person name="Zhang J.-S."/>
            <person name="Tsai W.-C."/>
            <person name="Van De Peer Y."/>
            <person name="Liu Z.-J."/>
        </authorList>
    </citation>
    <scope>NUCLEOTIDE SEQUENCE</scope>
    <source>
        <strain evidence="15">SCP</strain>
        <tissue evidence="15">Leaves</tissue>
    </source>
</reference>
<dbReference type="CDD" id="cd14007">
    <property type="entry name" value="STKc_Aurora"/>
    <property type="match status" value="1"/>
</dbReference>
<dbReference type="GO" id="GO:0004674">
    <property type="term" value="F:protein serine/threonine kinase activity"/>
    <property type="evidence" value="ECO:0007669"/>
    <property type="project" value="UniProtKB-KW"/>
</dbReference>
<dbReference type="EC" id="2.7.11.1" evidence="13"/>
<evidence type="ECO:0000313" key="16">
    <source>
        <dbReference type="Proteomes" id="UP001179952"/>
    </source>
</evidence>